<comment type="caution">
    <text evidence="16">The sequence shown here is derived from an EMBL/GenBank/DDBJ whole genome shotgun (WGS) entry which is preliminary data.</text>
</comment>
<dbReference type="SMART" id="SM00387">
    <property type="entry name" value="HATPase_c"/>
    <property type="match status" value="1"/>
</dbReference>
<gene>
    <name evidence="16" type="ORF">HLB29_03040</name>
</gene>
<dbReference type="InterPro" id="IPR036890">
    <property type="entry name" value="HATPase_C_sf"/>
</dbReference>
<evidence type="ECO:0000256" key="11">
    <source>
        <dbReference type="ARBA" id="ARBA00022989"/>
    </source>
</evidence>
<protein>
    <recommendedName>
        <fullName evidence="3">histidine kinase</fullName>
        <ecNumber evidence="3">2.7.13.3</ecNumber>
    </recommendedName>
</protein>
<keyword evidence="6" id="KW-0808">Transferase</keyword>
<dbReference type="Pfam" id="PF00512">
    <property type="entry name" value="HisKA"/>
    <property type="match status" value="1"/>
</dbReference>
<keyword evidence="5" id="KW-0597">Phosphoprotein</keyword>
<dbReference type="GO" id="GO:0016301">
    <property type="term" value="F:kinase activity"/>
    <property type="evidence" value="ECO:0007669"/>
    <property type="project" value="UniProtKB-KW"/>
</dbReference>
<evidence type="ECO:0000256" key="12">
    <source>
        <dbReference type="ARBA" id="ARBA00023012"/>
    </source>
</evidence>
<evidence type="ECO:0000256" key="7">
    <source>
        <dbReference type="ARBA" id="ARBA00022692"/>
    </source>
</evidence>
<keyword evidence="17" id="KW-1185">Reference proteome</keyword>
<evidence type="ECO:0000259" key="15">
    <source>
        <dbReference type="PROSITE" id="PS50109"/>
    </source>
</evidence>
<dbReference type="Proteomes" id="UP000713904">
    <property type="component" value="Unassembled WGS sequence"/>
</dbReference>
<organism evidence="16 17">
    <name type="scientific">Peptostreptococcus canis</name>
    <dbReference type="NCBI Taxonomy" id="1159213"/>
    <lineage>
        <taxon>Bacteria</taxon>
        <taxon>Bacillati</taxon>
        <taxon>Bacillota</taxon>
        <taxon>Clostridia</taxon>
        <taxon>Peptostreptococcales</taxon>
        <taxon>Peptostreptococcaceae</taxon>
        <taxon>Peptostreptococcus</taxon>
    </lineage>
</organism>
<dbReference type="InterPro" id="IPR005467">
    <property type="entry name" value="His_kinase_dom"/>
</dbReference>
<evidence type="ECO:0000256" key="3">
    <source>
        <dbReference type="ARBA" id="ARBA00012438"/>
    </source>
</evidence>
<keyword evidence="4" id="KW-1003">Cell membrane</keyword>
<evidence type="ECO:0000313" key="17">
    <source>
        <dbReference type="Proteomes" id="UP000713904"/>
    </source>
</evidence>
<evidence type="ECO:0000256" key="6">
    <source>
        <dbReference type="ARBA" id="ARBA00022679"/>
    </source>
</evidence>
<dbReference type="SUPFAM" id="SSF47384">
    <property type="entry name" value="Homodimeric domain of signal transducing histidine kinase"/>
    <property type="match status" value="1"/>
</dbReference>
<feature type="transmembrane region" description="Helical" evidence="14">
    <location>
        <begin position="463"/>
        <end position="481"/>
    </location>
</feature>
<name>A0ABR6TJR4_9FIRM</name>
<comment type="subcellular location">
    <subcellularLocation>
        <location evidence="2">Cell membrane</location>
        <topology evidence="2">Multi-pass membrane protein</topology>
    </subcellularLocation>
</comment>
<dbReference type="InterPro" id="IPR050398">
    <property type="entry name" value="HssS/ArlS-like"/>
</dbReference>
<dbReference type="PANTHER" id="PTHR45528:SF1">
    <property type="entry name" value="SENSOR HISTIDINE KINASE CPXA"/>
    <property type="match status" value="1"/>
</dbReference>
<evidence type="ECO:0000256" key="2">
    <source>
        <dbReference type="ARBA" id="ARBA00004651"/>
    </source>
</evidence>
<keyword evidence="10" id="KW-0067">ATP-binding</keyword>
<dbReference type="SUPFAM" id="SSF55874">
    <property type="entry name" value="ATPase domain of HSP90 chaperone/DNA topoisomerase II/histidine kinase"/>
    <property type="match status" value="1"/>
</dbReference>
<accession>A0ABR6TJR4</accession>
<dbReference type="RefSeq" id="WP_185623643.1">
    <property type="nucleotide sequence ID" value="NZ_JABGBW010000001.1"/>
</dbReference>
<keyword evidence="12" id="KW-0902">Two-component regulatory system</keyword>
<dbReference type="Gene3D" id="1.10.287.130">
    <property type="match status" value="1"/>
</dbReference>
<evidence type="ECO:0000256" key="1">
    <source>
        <dbReference type="ARBA" id="ARBA00000085"/>
    </source>
</evidence>
<evidence type="ECO:0000256" key="8">
    <source>
        <dbReference type="ARBA" id="ARBA00022741"/>
    </source>
</evidence>
<dbReference type="Pfam" id="PF02518">
    <property type="entry name" value="HATPase_c"/>
    <property type="match status" value="1"/>
</dbReference>
<dbReference type="EMBL" id="JABGBW010000001">
    <property type="protein sequence ID" value="MBC2575653.1"/>
    <property type="molecule type" value="Genomic_DNA"/>
</dbReference>
<dbReference type="InterPro" id="IPR003594">
    <property type="entry name" value="HATPase_dom"/>
</dbReference>
<feature type="transmembrane region" description="Helical" evidence="14">
    <location>
        <begin position="309"/>
        <end position="326"/>
    </location>
</feature>
<feature type="transmembrane region" description="Helical" evidence="14">
    <location>
        <begin position="17"/>
        <end position="36"/>
    </location>
</feature>
<dbReference type="CDD" id="cd00082">
    <property type="entry name" value="HisKA"/>
    <property type="match status" value="1"/>
</dbReference>
<feature type="domain" description="Histidine kinase" evidence="15">
    <location>
        <begin position="579"/>
        <end position="792"/>
    </location>
</feature>
<feature type="transmembrane region" description="Helical" evidence="14">
    <location>
        <begin position="338"/>
        <end position="357"/>
    </location>
</feature>
<dbReference type="PROSITE" id="PS50109">
    <property type="entry name" value="HIS_KIN"/>
    <property type="match status" value="1"/>
</dbReference>
<evidence type="ECO:0000256" key="10">
    <source>
        <dbReference type="ARBA" id="ARBA00022840"/>
    </source>
</evidence>
<dbReference type="EC" id="2.7.13.3" evidence="3"/>
<evidence type="ECO:0000256" key="9">
    <source>
        <dbReference type="ARBA" id="ARBA00022777"/>
    </source>
</evidence>
<dbReference type="InterPro" id="IPR003661">
    <property type="entry name" value="HisK_dim/P_dom"/>
</dbReference>
<keyword evidence="11 14" id="KW-1133">Transmembrane helix</keyword>
<evidence type="ECO:0000256" key="14">
    <source>
        <dbReference type="SAM" id="Phobius"/>
    </source>
</evidence>
<keyword evidence="9 16" id="KW-0418">Kinase</keyword>
<keyword evidence="8" id="KW-0547">Nucleotide-binding</keyword>
<dbReference type="InterPro" id="IPR036097">
    <property type="entry name" value="HisK_dim/P_sf"/>
</dbReference>
<evidence type="ECO:0000256" key="4">
    <source>
        <dbReference type="ARBA" id="ARBA00022475"/>
    </source>
</evidence>
<dbReference type="SMART" id="SM00388">
    <property type="entry name" value="HisKA"/>
    <property type="match status" value="1"/>
</dbReference>
<keyword evidence="7 14" id="KW-0812">Transmembrane</keyword>
<proteinExistence type="predicted"/>
<feature type="transmembrane region" description="Helical" evidence="14">
    <location>
        <begin position="398"/>
        <end position="419"/>
    </location>
</feature>
<dbReference type="PANTHER" id="PTHR45528">
    <property type="entry name" value="SENSOR HISTIDINE KINASE CPXA"/>
    <property type="match status" value="1"/>
</dbReference>
<dbReference type="Gene3D" id="3.30.565.10">
    <property type="entry name" value="Histidine kinase-like ATPase, C-terminal domain"/>
    <property type="match status" value="1"/>
</dbReference>
<reference evidence="16 17" key="1">
    <citation type="submission" date="2020-05" db="EMBL/GenBank/DDBJ databases">
        <title>Draft genome of xy-202 and genomic insight in genome of the genus Peptostreptococcus.</title>
        <authorList>
            <person name="Zhang Z."/>
        </authorList>
    </citation>
    <scope>NUCLEOTIDE SEQUENCE [LARGE SCALE GENOMIC DNA]</scope>
    <source>
        <strain evidence="16 17">DSM 27025</strain>
    </source>
</reference>
<keyword evidence="13 14" id="KW-0472">Membrane</keyword>
<evidence type="ECO:0000313" key="16">
    <source>
        <dbReference type="EMBL" id="MBC2575653.1"/>
    </source>
</evidence>
<comment type="catalytic activity">
    <reaction evidence="1">
        <text>ATP + protein L-histidine = ADP + protein N-phospho-L-histidine.</text>
        <dbReference type="EC" id="2.7.13.3"/>
    </reaction>
</comment>
<evidence type="ECO:0000256" key="13">
    <source>
        <dbReference type="ARBA" id="ARBA00023136"/>
    </source>
</evidence>
<evidence type="ECO:0000256" key="5">
    <source>
        <dbReference type="ARBA" id="ARBA00022553"/>
    </source>
</evidence>
<feature type="transmembrane region" description="Helical" evidence="14">
    <location>
        <begin position="487"/>
        <end position="506"/>
    </location>
</feature>
<sequence length="801" mass="93575">MDTKLIKFSNKKNSIKIFIFISILMMAILMVSRYNIVESEFNKNKKNPFETKEFASDIYYSNYYLYYKSYQMERNRLIKPSDLFLSDDTIETMIDNMDTEYYSSSIDSEKIKTSFNNAFNKLGKFLYKSDGNIKFHSENIESGFSISNFGFRNDMKTILNYNKYILSGESDFVDGKNKSLENESIKKEKIVKEYNEFQKDIKSNFLTYLVIEFDSLGKYNLLYCHGINKDMINNYLLELDAGKNLNEVYSMTDENATDFSNYKVESIKNMRYTFAIPNSILNNVYSKNDSISEYINKSERNYFASIEKLARIIILTIAMGAFLLSVEMIRKFRFIKTLMMLPFEFILGITFFLYYSIFNDDISIRMVRETITGNLLKIVINNGIPKELANYSVLLINIGYWFILFIVAFAIVCMIKIIVETSISEYFKNKSLIISFANFVYKNVSKLIYKTLNVDLSKRYNRLFFIGIIIIITGAVILPIIDISDILLWLLLTLLYIVVITIYIKVVSKEIKRGKADYEELLILTKDIADGNLDKDIMNVDTGIYDEIKLQLYHIQQAYKKSIEEEIKSQRMKSELISNISHDLKTPLTSIISYADILKYMETSEETSRYIDTIYRKSERLRVLIDDMFEISKAQTGNIKLEFNQIDIVRLMEQSIFELKDRLVQRRITLKTKFPKEKTILYLDGEKTYRIFENLIVNIAKYALENSRAYIEIVDKGDNVEIIFKNISETEIDYEVQDIMERFKRGDKSRSSEGFGLGISIAKSYIEAQGGTLDVFLDGDLFKSVVTFPKEIKFDEDEKQN</sequence>